<accession>A0A1L3GI73</accession>
<dbReference type="PANTHER" id="PTHR34374:SF1">
    <property type="entry name" value="LARGE RIBOSOMAL RNA SUBUNIT ACCUMULATION PROTEIN YCED HOMOLOG 1, CHLOROPLASTIC"/>
    <property type="match status" value="1"/>
</dbReference>
<evidence type="ECO:0000313" key="1">
    <source>
        <dbReference type="EMBL" id="APG25633.1"/>
    </source>
</evidence>
<dbReference type="PANTHER" id="PTHR34374">
    <property type="entry name" value="LARGE RIBOSOMAL RNA SUBUNIT ACCUMULATION PROTEIN YCED HOMOLOG 1, CHLOROPLASTIC"/>
    <property type="match status" value="1"/>
</dbReference>
<sequence length="183" mass="20473">MIIALDEIRDRTLALHRSEPFEHFPVLAELHENGEAVFVRPLDIEATVRRLDEMVMVEGSVNTVVRLQCCRCLQDFECPLSVDFALTYARQMPVVEDPDAEEIELTADDLGLISFEGDEIDLVDGIQEQVIMALPFKPLCREGCRGLCPQCGADLNLGDCACSAPVLEGKFSMLKNFKVEKKK</sequence>
<name>A0A1L3GI73_SYNAC</name>
<dbReference type="KEGG" id="pace:A6070_05905"/>
<dbReference type="OrthoDB" id="9790372at2"/>
<dbReference type="Pfam" id="PF02620">
    <property type="entry name" value="YceD"/>
    <property type="match status" value="1"/>
</dbReference>
<evidence type="ECO:0000313" key="2">
    <source>
        <dbReference type="Proteomes" id="UP000182264"/>
    </source>
</evidence>
<gene>
    <name evidence="1" type="ORF">A7E75_11870</name>
</gene>
<dbReference type="STRING" id="29542.A6070_05905"/>
<keyword evidence="2" id="KW-1185">Reference proteome</keyword>
<evidence type="ECO:0008006" key="3">
    <source>
        <dbReference type="Google" id="ProtNLM"/>
    </source>
</evidence>
<dbReference type="EMBL" id="CP015518">
    <property type="protein sequence ID" value="APG25633.1"/>
    <property type="molecule type" value="Genomic_DNA"/>
</dbReference>
<protein>
    <recommendedName>
        <fullName evidence="3">DUF177 domain-containing protein</fullName>
    </recommendedName>
</protein>
<organism evidence="1 2">
    <name type="scientific">Syntrophotalea acetylenica</name>
    <name type="common">Pelobacter acetylenicus</name>
    <dbReference type="NCBI Taxonomy" id="29542"/>
    <lineage>
        <taxon>Bacteria</taxon>
        <taxon>Pseudomonadati</taxon>
        <taxon>Thermodesulfobacteriota</taxon>
        <taxon>Desulfuromonadia</taxon>
        <taxon>Desulfuromonadales</taxon>
        <taxon>Syntrophotaleaceae</taxon>
        <taxon>Syntrophotalea</taxon>
    </lineage>
</organism>
<dbReference type="InterPro" id="IPR003772">
    <property type="entry name" value="YceD"/>
</dbReference>
<proteinExistence type="predicted"/>
<dbReference type="Proteomes" id="UP000182264">
    <property type="component" value="Chromosome"/>
</dbReference>
<dbReference type="RefSeq" id="WP_072287473.1">
    <property type="nucleotide sequence ID" value="NZ_CP015455.1"/>
</dbReference>
<dbReference type="AlphaFoldDB" id="A0A1L3GI73"/>
<reference evidence="1 2" key="1">
    <citation type="journal article" date="2017" name="Genome Announc.">
        <title>Complete Genome Sequences of Two Acetylene-Fermenting Pelobacter acetylenicus Strains.</title>
        <authorList>
            <person name="Sutton J.M."/>
            <person name="Baesman S.M."/>
            <person name="Fierst J.L."/>
            <person name="Poret-Peterson A.T."/>
            <person name="Oremland R.S."/>
            <person name="Dunlap D.S."/>
            <person name="Akob D.M."/>
        </authorList>
    </citation>
    <scope>NUCLEOTIDE SEQUENCE [LARGE SCALE GENOMIC DNA]</scope>
    <source>
        <strain evidence="1 2">DSM 3247</strain>
    </source>
</reference>